<gene>
    <name evidence="1" type="ORF">RJ641_031312</name>
</gene>
<comment type="caution">
    <text evidence="1">The sequence shown here is derived from an EMBL/GenBank/DDBJ whole genome shotgun (WGS) entry which is preliminary data.</text>
</comment>
<evidence type="ECO:0000313" key="2">
    <source>
        <dbReference type="Proteomes" id="UP001370490"/>
    </source>
</evidence>
<sequence>MSSKCKCHLSVWVNFPGGAQSAVFIIITQRKLSVWSIPYNTDFWTIIDAVTLATWFGISCRALNKKDQSCDHFRSTFSYIGSSFSILYCWTKAVHKQHNWSTGYYGLVLVIKGQR</sequence>
<name>A0AAN8VU24_9MAGN</name>
<protein>
    <submittedName>
        <fullName evidence="1">Uncharacterized protein</fullName>
    </submittedName>
</protein>
<organism evidence="1 2">
    <name type="scientific">Dillenia turbinata</name>
    <dbReference type="NCBI Taxonomy" id="194707"/>
    <lineage>
        <taxon>Eukaryota</taxon>
        <taxon>Viridiplantae</taxon>
        <taxon>Streptophyta</taxon>
        <taxon>Embryophyta</taxon>
        <taxon>Tracheophyta</taxon>
        <taxon>Spermatophyta</taxon>
        <taxon>Magnoliopsida</taxon>
        <taxon>eudicotyledons</taxon>
        <taxon>Gunneridae</taxon>
        <taxon>Pentapetalae</taxon>
        <taxon>Dilleniales</taxon>
        <taxon>Dilleniaceae</taxon>
        <taxon>Dillenia</taxon>
    </lineage>
</organism>
<reference evidence="1 2" key="1">
    <citation type="submission" date="2023-12" db="EMBL/GenBank/DDBJ databases">
        <title>A high-quality genome assembly for Dillenia turbinata (Dilleniales).</title>
        <authorList>
            <person name="Chanderbali A."/>
        </authorList>
    </citation>
    <scope>NUCLEOTIDE SEQUENCE [LARGE SCALE GENOMIC DNA]</scope>
    <source>
        <strain evidence="1">LSX21</strain>
        <tissue evidence="1">Leaf</tissue>
    </source>
</reference>
<dbReference type="Proteomes" id="UP001370490">
    <property type="component" value="Unassembled WGS sequence"/>
</dbReference>
<dbReference type="AlphaFoldDB" id="A0AAN8VU24"/>
<proteinExistence type="predicted"/>
<accession>A0AAN8VU24</accession>
<dbReference type="EMBL" id="JBAMMX010000006">
    <property type="protein sequence ID" value="KAK6937804.1"/>
    <property type="molecule type" value="Genomic_DNA"/>
</dbReference>
<feature type="non-terminal residue" evidence="1">
    <location>
        <position position="115"/>
    </location>
</feature>
<keyword evidence="2" id="KW-1185">Reference proteome</keyword>
<evidence type="ECO:0000313" key="1">
    <source>
        <dbReference type="EMBL" id="KAK6937804.1"/>
    </source>
</evidence>